<evidence type="ECO:0000313" key="10">
    <source>
        <dbReference type="Proteomes" id="UP000479293"/>
    </source>
</evidence>
<evidence type="ECO:0000256" key="2">
    <source>
        <dbReference type="ARBA" id="ARBA00006275"/>
    </source>
</evidence>
<comment type="caution">
    <text evidence="9">The sequence shown here is derived from an EMBL/GenBank/DDBJ whole genome shotgun (WGS) entry which is preliminary data.</text>
</comment>
<keyword evidence="3 6" id="KW-0732">Signal</keyword>
<evidence type="ECO:0000313" key="9">
    <source>
        <dbReference type="EMBL" id="MPR35955.1"/>
    </source>
</evidence>
<feature type="domain" description="SusD-like N-terminal" evidence="8">
    <location>
        <begin position="25"/>
        <end position="219"/>
    </location>
</feature>
<dbReference type="RefSeq" id="WP_152763448.1">
    <property type="nucleotide sequence ID" value="NZ_WHLY01000002.1"/>
</dbReference>
<dbReference type="InterPro" id="IPR033985">
    <property type="entry name" value="SusD-like_N"/>
</dbReference>
<organism evidence="9 10">
    <name type="scientific">Salmonirosea aquatica</name>
    <dbReference type="NCBI Taxonomy" id="2654236"/>
    <lineage>
        <taxon>Bacteria</taxon>
        <taxon>Pseudomonadati</taxon>
        <taxon>Bacteroidota</taxon>
        <taxon>Cytophagia</taxon>
        <taxon>Cytophagales</taxon>
        <taxon>Spirosomataceae</taxon>
        <taxon>Salmonirosea</taxon>
    </lineage>
</organism>
<proteinExistence type="inferred from homology"/>
<gene>
    <name evidence="9" type="ORF">GBK04_22035</name>
</gene>
<feature type="chain" id="PRO_5028999591" evidence="6">
    <location>
        <begin position="23"/>
        <end position="567"/>
    </location>
</feature>
<evidence type="ECO:0000256" key="5">
    <source>
        <dbReference type="ARBA" id="ARBA00023237"/>
    </source>
</evidence>
<dbReference type="InterPro" id="IPR011990">
    <property type="entry name" value="TPR-like_helical_dom_sf"/>
</dbReference>
<dbReference type="Pfam" id="PF07980">
    <property type="entry name" value="SusD_RagB"/>
    <property type="match status" value="1"/>
</dbReference>
<keyword evidence="4" id="KW-0472">Membrane</keyword>
<dbReference type="Pfam" id="PF14322">
    <property type="entry name" value="SusD-like_3"/>
    <property type="match status" value="1"/>
</dbReference>
<evidence type="ECO:0000259" key="7">
    <source>
        <dbReference type="Pfam" id="PF07980"/>
    </source>
</evidence>
<evidence type="ECO:0000259" key="8">
    <source>
        <dbReference type="Pfam" id="PF14322"/>
    </source>
</evidence>
<dbReference type="AlphaFoldDB" id="A0A7C9BLY9"/>
<name>A0A7C9BLY9_9BACT</name>
<dbReference type="Proteomes" id="UP000479293">
    <property type="component" value="Unassembled WGS sequence"/>
</dbReference>
<accession>A0A7C9BLY9</accession>
<evidence type="ECO:0000256" key="6">
    <source>
        <dbReference type="SAM" id="SignalP"/>
    </source>
</evidence>
<dbReference type="EMBL" id="WHLY01000002">
    <property type="protein sequence ID" value="MPR35955.1"/>
    <property type="molecule type" value="Genomic_DNA"/>
</dbReference>
<dbReference type="Gene3D" id="1.25.40.390">
    <property type="match status" value="1"/>
</dbReference>
<feature type="domain" description="RagB/SusD" evidence="7">
    <location>
        <begin position="284"/>
        <end position="566"/>
    </location>
</feature>
<comment type="similarity">
    <text evidence="2">Belongs to the SusD family.</text>
</comment>
<sequence length="567" mass="64109">MKNIFNRSLLIVSLLFIGTACSESYLDEVPLDRFSPENLLTSAAGYDAAVVSLYEGARQEHIIASNNFEYMTVGTDQTQWGRNDSRGNKDYSLLNSNLSATIIYWDWAFKEMIVKANLILENIDDPALDIAEADRNNIKGQALFFRGYTYNFLANIYGGVPIVRERITEPKFDFVRDSRADVLAFAAGDLELASQLLPTQVPDGRIPRAAAFHLLSEVYISLGMEKKDPTFYDKSIAAATKVISKEAGDYQIMTERFGPASSRPGDVFSDVFAEGQINWSQGNKEVMWAWQFENFTIGGTFTASSANNSIRYWGPEYDRTQSPNAKLNLPSDSLGRGIGVNSPTNYLKYDIWKIDPNDMRNSEYNIQRVFYYNNPADPEYFGKPIRTRKAANGKLYTVRNDGTITNFELDTLRMYYPYYRKINGTPVGNNVLSGNTVKDFSRMRVAETYLYRAEAYFRKGDLAKAADDINVVRSRAKAKLITAADVTEDFILDERSRELVVEEPRLRTLIRMGRLVDRVKKYNSKPSVPNGPSSGGTIQDFNRFWPIPQKVIDANTGAKFEQNPGYL</sequence>
<dbReference type="InterPro" id="IPR012944">
    <property type="entry name" value="SusD_RagB_dom"/>
</dbReference>
<protein>
    <submittedName>
        <fullName evidence="9">RagB/SusD family nutrient uptake outer membrane protein</fullName>
    </submittedName>
</protein>
<evidence type="ECO:0000256" key="4">
    <source>
        <dbReference type="ARBA" id="ARBA00023136"/>
    </source>
</evidence>
<keyword evidence="10" id="KW-1185">Reference proteome</keyword>
<dbReference type="GO" id="GO:0009279">
    <property type="term" value="C:cell outer membrane"/>
    <property type="evidence" value="ECO:0007669"/>
    <property type="project" value="UniProtKB-SubCell"/>
</dbReference>
<dbReference type="SUPFAM" id="SSF48452">
    <property type="entry name" value="TPR-like"/>
    <property type="match status" value="1"/>
</dbReference>
<evidence type="ECO:0000256" key="3">
    <source>
        <dbReference type="ARBA" id="ARBA00022729"/>
    </source>
</evidence>
<keyword evidence="5" id="KW-0998">Cell outer membrane</keyword>
<comment type="subcellular location">
    <subcellularLocation>
        <location evidence="1">Cell outer membrane</location>
    </subcellularLocation>
</comment>
<reference evidence="9 10" key="1">
    <citation type="submission" date="2019-10" db="EMBL/GenBank/DDBJ databases">
        <title>Draft Genome Sequence of Cytophagaceae sp. SJW1-29.</title>
        <authorList>
            <person name="Choi A."/>
        </authorList>
    </citation>
    <scope>NUCLEOTIDE SEQUENCE [LARGE SCALE GENOMIC DNA]</scope>
    <source>
        <strain evidence="9 10">SJW1-29</strain>
    </source>
</reference>
<evidence type="ECO:0000256" key="1">
    <source>
        <dbReference type="ARBA" id="ARBA00004442"/>
    </source>
</evidence>
<dbReference type="PROSITE" id="PS51257">
    <property type="entry name" value="PROKAR_LIPOPROTEIN"/>
    <property type="match status" value="1"/>
</dbReference>
<feature type="signal peptide" evidence="6">
    <location>
        <begin position="1"/>
        <end position="22"/>
    </location>
</feature>